<accession>A0A6J4TDL8</accession>
<gene>
    <name evidence="2" type="ORF">AVDCRST_MAG85-2835</name>
</gene>
<feature type="non-terminal residue" evidence="2">
    <location>
        <position position="1"/>
    </location>
</feature>
<feature type="compositionally biased region" description="Basic residues" evidence="1">
    <location>
        <begin position="172"/>
        <end position="202"/>
    </location>
</feature>
<feature type="compositionally biased region" description="Basic residues" evidence="1">
    <location>
        <begin position="9"/>
        <end position="26"/>
    </location>
</feature>
<name>A0A6J4TDL8_9ACTN</name>
<dbReference type="EMBL" id="CADCVT010000311">
    <property type="protein sequence ID" value="CAA9519881.1"/>
    <property type="molecule type" value="Genomic_DNA"/>
</dbReference>
<protein>
    <submittedName>
        <fullName evidence="2">Uncharacterized protein</fullName>
    </submittedName>
</protein>
<feature type="compositionally biased region" description="Basic and acidic residues" evidence="1">
    <location>
        <begin position="108"/>
        <end position="117"/>
    </location>
</feature>
<feature type="region of interest" description="Disordered" evidence="1">
    <location>
        <begin position="1"/>
        <end position="202"/>
    </location>
</feature>
<feature type="non-terminal residue" evidence="2">
    <location>
        <position position="202"/>
    </location>
</feature>
<feature type="compositionally biased region" description="Basic and acidic residues" evidence="1">
    <location>
        <begin position="27"/>
        <end position="39"/>
    </location>
</feature>
<organism evidence="2">
    <name type="scientific">uncultured Solirubrobacteraceae bacterium</name>
    <dbReference type="NCBI Taxonomy" id="1162706"/>
    <lineage>
        <taxon>Bacteria</taxon>
        <taxon>Bacillati</taxon>
        <taxon>Actinomycetota</taxon>
        <taxon>Thermoleophilia</taxon>
        <taxon>Solirubrobacterales</taxon>
        <taxon>Solirubrobacteraceae</taxon>
        <taxon>environmental samples</taxon>
    </lineage>
</organism>
<reference evidence="2" key="1">
    <citation type="submission" date="2020-02" db="EMBL/GenBank/DDBJ databases">
        <authorList>
            <person name="Meier V. D."/>
        </authorList>
    </citation>
    <scope>NUCLEOTIDE SEQUENCE</scope>
    <source>
        <strain evidence="2">AVDCRST_MAG85</strain>
    </source>
</reference>
<dbReference type="AlphaFoldDB" id="A0A6J4TDL8"/>
<evidence type="ECO:0000256" key="1">
    <source>
        <dbReference type="SAM" id="MobiDB-lite"/>
    </source>
</evidence>
<proteinExistence type="predicted"/>
<evidence type="ECO:0000313" key="2">
    <source>
        <dbReference type="EMBL" id="CAA9519881.1"/>
    </source>
</evidence>
<sequence>ALLPAQTPHRVRRRPRPSLPHGRRGGLRRDRQPLRDGAHAVRPADAPAPQRRHRGRRGPGRPAARLPQSERRRPPDAPAAVALPHRPQPLPRRAAGRAAGRARRGARHRADALDRRAGGGQRAHAPAPRRHRVAARAPALGARHPRDGRPLLRRDRRGARRDGPRGQVAARPRPRRSRGGRPGARRRRAPRTRARRAPRAGL</sequence>
<feature type="compositionally biased region" description="Basic residues" evidence="1">
    <location>
        <begin position="50"/>
        <end position="59"/>
    </location>
</feature>
<feature type="compositionally biased region" description="Basic and acidic residues" evidence="1">
    <location>
        <begin position="144"/>
        <end position="153"/>
    </location>
</feature>